<dbReference type="CDD" id="cd05674">
    <property type="entry name" value="M20_yscS"/>
    <property type="match status" value="1"/>
</dbReference>
<dbReference type="InterPro" id="IPR002933">
    <property type="entry name" value="Peptidase_M20"/>
</dbReference>
<dbReference type="InterPro" id="IPR001261">
    <property type="entry name" value="ArgE/DapE_CS"/>
</dbReference>
<evidence type="ECO:0000256" key="4">
    <source>
        <dbReference type="ARBA" id="ARBA00022801"/>
    </source>
</evidence>
<sequence>MRWSNLICLTAGVPIAQSAVAGRYSFGGGQQILGGGGDATTSSKFTCDLPPVLDPSADGLPAARDLFGDGEALLKQVERHSQLVKIPSISYDDNGEPGQDPRWNVFYKLHAALAYLYPNVHLHMGRATVNTFGLVFSLKGTNPALKPLMLTAHQDVVPVADESTWKYPPFSAHFDGRWLWGRGASDDKNSLTALMSALDTLLSNPAWVPKRSIVVALGFDEECSGRRGAGEIGKYLEEQYGKHSMAIVLDEGGMGLDLLEGKTLYALPAVMEKGHVDIWLDLSINGGHSSTPLPPHRHRHYLIKGSPIHNHLVCQARYSPKAVPNVTKLIEKGDLEALAEELATVDRKTQYRLQTSQSVDYFNGGVKINAMPEKIRIGVNHRVAPQNSIPEVKGRILDLIKPIVKHYGLGVSAFKGEDNNPDGMGEFEPSYDVDYNGTLTLSSTQPSKVAPISPSSGNIWDVLSGTIQHSFAFEDGKVVPVGELMTGNTDTRHYLHLSKHVYRWTPTRKGGTQNAHTVDEAIDMQAHMEALRFYYDLVRNFDAAEV</sequence>
<dbReference type="PANTHER" id="PTHR45962">
    <property type="entry name" value="N-FATTY-ACYL-AMINO ACID SYNTHASE/HYDROLASE PM20D1"/>
    <property type="match status" value="1"/>
</dbReference>
<evidence type="ECO:0000313" key="7">
    <source>
        <dbReference type="EMBL" id="KAK7959695.1"/>
    </source>
</evidence>
<dbReference type="GeneID" id="92073833"/>
<reference evidence="7 8" key="1">
    <citation type="submission" date="2023-01" db="EMBL/GenBank/DDBJ databases">
        <title>Analysis of 21 Apiospora genomes using comparative genomics revels a genus with tremendous synthesis potential of carbohydrate active enzymes and secondary metabolites.</title>
        <authorList>
            <person name="Sorensen T."/>
        </authorList>
    </citation>
    <scope>NUCLEOTIDE SEQUENCE [LARGE SCALE GENOMIC DNA]</scope>
    <source>
        <strain evidence="7 8">CBS 24483</strain>
    </source>
</reference>
<evidence type="ECO:0000256" key="1">
    <source>
        <dbReference type="ARBA" id="ARBA00006247"/>
    </source>
</evidence>
<dbReference type="Pfam" id="PF01546">
    <property type="entry name" value="Peptidase_M20"/>
    <property type="match status" value="1"/>
</dbReference>
<evidence type="ECO:0000256" key="2">
    <source>
        <dbReference type="ARBA" id="ARBA00022670"/>
    </source>
</evidence>
<dbReference type="GO" id="GO:0004180">
    <property type="term" value="F:carboxypeptidase activity"/>
    <property type="evidence" value="ECO:0007669"/>
    <property type="project" value="UniProtKB-KW"/>
</dbReference>
<keyword evidence="5" id="KW-0862">Zinc</keyword>
<keyword evidence="4" id="KW-0378">Hydrolase</keyword>
<organism evidence="7 8">
    <name type="scientific">Apiospora aurea</name>
    <dbReference type="NCBI Taxonomy" id="335848"/>
    <lineage>
        <taxon>Eukaryota</taxon>
        <taxon>Fungi</taxon>
        <taxon>Dikarya</taxon>
        <taxon>Ascomycota</taxon>
        <taxon>Pezizomycotina</taxon>
        <taxon>Sordariomycetes</taxon>
        <taxon>Xylariomycetidae</taxon>
        <taxon>Amphisphaeriales</taxon>
        <taxon>Apiosporaceae</taxon>
        <taxon>Apiospora</taxon>
    </lineage>
</organism>
<evidence type="ECO:0000256" key="6">
    <source>
        <dbReference type="SAM" id="SignalP"/>
    </source>
</evidence>
<accession>A0ABR1QNN9</accession>
<comment type="caution">
    <text evidence="7">The sequence shown here is derived from an EMBL/GenBank/DDBJ whole genome shotgun (WGS) entry which is preliminary data.</text>
</comment>
<dbReference type="InterPro" id="IPR036264">
    <property type="entry name" value="Bact_exopeptidase_dim_dom"/>
</dbReference>
<keyword evidence="6" id="KW-0732">Signal</keyword>
<dbReference type="Gene3D" id="3.30.70.360">
    <property type="match status" value="1"/>
</dbReference>
<keyword evidence="7" id="KW-0121">Carboxypeptidase</keyword>
<dbReference type="PANTHER" id="PTHR45962:SF1">
    <property type="entry name" value="N-FATTY-ACYL-AMINO ACID SYNTHASE_HYDROLASE PM20D1"/>
    <property type="match status" value="1"/>
</dbReference>
<evidence type="ECO:0000256" key="3">
    <source>
        <dbReference type="ARBA" id="ARBA00022723"/>
    </source>
</evidence>
<keyword evidence="3" id="KW-0479">Metal-binding</keyword>
<name>A0ABR1QNN9_9PEZI</name>
<keyword evidence="2" id="KW-0645">Protease</keyword>
<keyword evidence="8" id="KW-1185">Reference proteome</keyword>
<comment type="similarity">
    <text evidence="1">Belongs to the peptidase M20A family.</text>
</comment>
<dbReference type="PROSITE" id="PS00758">
    <property type="entry name" value="ARGE_DAPE_CPG2_1"/>
    <property type="match status" value="1"/>
</dbReference>
<dbReference type="SUPFAM" id="SSF53187">
    <property type="entry name" value="Zn-dependent exopeptidases"/>
    <property type="match status" value="1"/>
</dbReference>
<evidence type="ECO:0000256" key="5">
    <source>
        <dbReference type="ARBA" id="ARBA00022833"/>
    </source>
</evidence>
<dbReference type="PIRSF" id="PIRSF037217">
    <property type="entry name" value="Carboxypeptidase_S"/>
    <property type="match status" value="1"/>
</dbReference>
<gene>
    <name evidence="7" type="ORF">PG986_004549</name>
</gene>
<dbReference type="Gene3D" id="1.10.150.900">
    <property type="match status" value="1"/>
</dbReference>
<dbReference type="EMBL" id="JAQQWE010000003">
    <property type="protein sequence ID" value="KAK7959695.1"/>
    <property type="molecule type" value="Genomic_DNA"/>
</dbReference>
<evidence type="ECO:0000313" key="8">
    <source>
        <dbReference type="Proteomes" id="UP001391051"/>
    </source>
</evidence>
<dbReference type="InterPro" id="IPR047177">
    <property type="entry name" value="Pept_M20A"/>
</dbReference>
<dbReference type="SUPFAM" id="SSF55031">
    <property type="entry name" value="Bacterial exopeptidase dimerisation domain"/>
    <property type="match status" value="1"/>
</dbReference>
<dbReference type="Gene3D" id="3.40.630.10">
    <property type="entry name" value="Zn peptidases"/>
    <property type="match status" value="1"/>
</dbReference>
<dbReference type="RefSeq" id="XP_066703398.1">
    <property type="nucleotide sequence ID" value="XM_066840771.1"/>
</dbReference>
<proteinExistence type="inferred from homology"/>
<dbReference type="InterPro" id="IPR017141">
    <property type="entry name" value="Pept_M20_carboxypep"/>
</dbReference>
<dbReference type="Proteomes" id="UP001391051">
    <property type="component" value="Unassembled WGS sequence"/>
</dbReference>
<feature type="signal peptide" evidence="6">
    <location>
        <begin position="1"/>
        <end position="18"/>
    </location>
</feature>
<feature type="chain" id="PRO_5045915574" evidence="6">
    <location>
        <begin position="19"/>
        <end position="546"/>
    </location>
</feature>
<protein>
    <submittedName>
        <fullName evidence="7">Carboxypeptidase S</fullName>
    </submittedName>
</protein>